<keyword evidence="2" id="KW-1185">Reference proteome</keyword>
<feature type="non-terminal residue" evidence="1">
    <location>
        <position position="1"/>
    </location>
</feature>
<gene>
    <name evidence="1" type="ORF">BN2614_LOCUS1</name>
</gene>
<protein>
    <submittedName>
        <fullName evidence="1">Uncharacterized protein</fullName>
    </submittedName>
</protein>
<dbReference type="Proteomes" id="UP000269945">
    <property type="component" value="Unassembled WGS sequence"/>
</dbReference>
<evidence type="ECO:0000313" key="1">
    <source>
        <dbReference type="EMBL" id="VCX40901.1"/>
    </source>
</evidence>
<dbReference type="EMBL" id="CYRY02045478">
    <property type="protein sequence ID" value="VCX40901.1"/>
    <property type="molecule type" value="Genomic_DNA"/>
</dbReference>
<sequence length="39" mass="4372">VGVTQAPQEAYIFNCQVTYDSGPQQMVHLKVFGIGRYLL</sequence>
<dbReference type="AlphaFoldDB" id="A0A9X9MAQ4"/>
<reference evidence="1 2" key="1">
    <citation type="submission" date="2018-10" db="EMBL/GenBank/DDBJ databases">
        <authorList>
            <person name="Ekblom R."/>
            <person name="Jareborg N."/>
        </authorList>
    </citation>
    <scope>NUCLEOTIDE SEQUENCE [LARGE SCALE GENOMIC DNA]</scope>
    <source>
        <tissue evidence="1">Muscle</tissue>
    </source>
</reference>
<organism evidence="1 2">
    <name type="scientific">Gulo gulo</name>
    <name type="common">Wolverine</name>
    <name type="synonym">Gluton</name>
    <dbReference type="NCBI Taxonomy" id="48420"/>
    <lineage>
        <taxon>Eukaryota</taxon>
        <taxon>Metazoa</taxon>
        <taxon>Chordata</taxon>
        <taxon>Craniata</taxon>
        <taxon>Vertebrata</taxon>
        <taxon>Euteleostomi</taxon>
        <taxon>Mammalia</taxon>
        <taxon>Eutheria</taxon>
        <taxon>Laurasiatheria</taxon>
        <taxon>Carnivora</taxon>
        <taxon>Caniformia</taxon>
        <taxon>Musteloidea</taxon>
        <taxon>Mustelidae</taxon>
        <taxon>Guloninae</taxon>
        <taxon>Gulo</taxon>
    </lineage>
</organism>
<proteinExistence type="predicted"/>
<comment type="caution">
    <text evidence="1">The sequence shown here is derived from an EMBL/GenBank/DDBJ whole genome shotgun (WGS) entry which is preliminary data.</text>
</comment>
<accession>A0A9X9MAQ4</accession>
<evidence type="ECO:0000313" key="2">
    <source>
        <dbReference type="Proteomes" id="UP000269945"/>
    </source>
</evidence>
<name>A0A9X9MAQ4_GULGU</name>